<keyword evidence="12" id="KW-1133">Transmembrane helix</keyword>
<accession>A0A8C5PUG7</accession>
<comment type="catalytic activity">
    <reaction evidence="8">
        <text>L-seryl-[protein] + ATP = O-phospho-L-seryl-[protein] + ADP + H(+)</text>
        <dbReference type="Rhea" id="RHEA:17989"/>
        <dbReference type="Rhea" id="RHEA-COMP:9863"/>
        <dbReference type="Rhea" id="RHEA-COMP:11604"/>
        <dbReference type="ChEBI" id="CHEBI:15378"/>
        <dbReference type="ChEBI" id="CHEBI:29999"/>
        <dbReference type="ChEBI" id="CHEBI:30616"/>
        <dbReference type="ChEBI" id="CHEBI:83421"/>
        <dbReference type="ChEBI" id="CHEBI:456216"/>
        <dbReference type="EC" id="2.7.11.13"/>
    </reaction>
</comment>
<feature type="transmembrane region" description="Helical" evidence="12">
    <location>
        <begin position="15"/>
        <end position="36"/>
    </location>
</feature>
<dbReference type="PROSITE" id="PS00108">
    <property type="entry name" value="PROTEIN_KINASE_ST"/>
    <property type="match status" value="1"/>
</dbReference>
<evidence type="ECO:0000256" key="8">
    <source>
        <dbReference type="ARBA" id="ARBA00047470"/>
    </source>
</evidence>
<organism evidence="15 16">
    <name type="scientific">Leptobrachium leishanense</name>
    <name type="common">Leishan spiny toad</name>
    <dbReference type="NCBI Taxonomy" id="445787"/>
    <lineage>
        <taxon>Eukaryota</taxon>
        <taxon>Metazoa</taxon>
        <taxon>Chordata</taxon>
        <taxon>Craniata</taxon>
        <taxon>Vertebrata</taxon>
        <taxon>Euteleostomi</taxon>
        <taxon>Amphibia</taxon>
        <taxon>Batrachia</taxon>
        <taxon>Anura</taxon>
        <taxon>Pelobatoidea</taxon>
        <taxon>Megophryidae</taxon>
        <taxon>Leptobrachium</taxon>
    </lineage>
</organism>
<feature type="domain" description="AGC-kinase C-terminal" evidence="14">
    <location>
        <begin position="1064"/>
        <end position="1133"/>
    </location>
</feature>
<dbReference type="InterPro" id="IPR000719">
    <property type="entry name" value="Prot_kinase_dom"/>
</dbReference>
<keyword evidence="2" id="KW-0597">Phosphoprotein</keyword>
<dbReference type="GO" id="GO:0004697">
    <property type="term" value="F:diacylglycerol-dependent serine/threonine kinase activity"/>
    <property type="evidence" value="ECO:0007669"/>
    <property type="project" value="UniProtKB-EC"/>
</dbReference>
<dbReference type="FunFam" id="1.10.510.10:FF:000210">
    <property type="entry name" value="Non-specific serine/threonine protein kinase"/>
    <property type="match status" value="1"/>
</dbReference>
<evidence type="ECO:0000256" key="1">
    <source>
        <dbReference type="ARBA" id="ARBA00022527"/>
    </source>
</evidence>
<dbReference type="AlphaFoldDB" id="A0A8C5PUG7"/>
<dbReference type="Proteomes" id="UP000694569">
    <property type="component" value="Unplaced"/>
</dbReference>
<keyword evidence="5" id="KW-0418">Kinase</keyword>
<evidence type="ECO:0000256" key="4">
    <source>
        <dbReference type="ARBA" id="ARBA00022741"/>
    </source>
</evidence>
<protein>
    <recommendedName>
        <fullName evidence="17">Protein kinase C</fullName>
    </recommendedName>
</protein>
<keyword evidence="3" id="KW-0808">Transferase</keyword>
<evidence type="ECO:0000256" key="6">
    <source>
        <dbReference type="ARBA" id="ARBA00022840"/>
    </source>
</evidence>
<dbReference type="Pfam" id="PF00433">
    <property type="entry name" value="Pkinase_C"/>
    <property type="match status" value="1"/>
</dbReference>
<keyword evidence="1" id="KW-0723">Serine/threonine-protein kinase</keyword>
<evidence type="ECO:0000256" key="2">
    <source>
        <dbReference type="ARBA" id="ARBA00022553"/>
    </source>
</evidence>
<feature type="domain" description="Protein kinase" evidence="13">
    <location>
        <begin position="803"/>
        <end position="1063"/>
    </location>
</feature>
<dbReference type="SMART" id="SM00133">
    <property type="entry name" value="S_TK_X"/>
    <property type="match status" value="1"/>
</dbReference>
<keyword evidence="10" id="KW-0175">Coiled coil</keyword>
<feature type="coiled-coil region" evidence="10">
    <location>
        <begin position="523"/>
        <end position="560"/>
    </location>
</feature>
<reference evidence="15" key="1">
    <citation type="submission" date="2025-08" db="UniProtKB">
        <authorList>
            <consortium name="Ensembl"/>
        </authorList>
    </citation>
    <scope>IDENTIFICATION</scope>
</reference>
<feature type="compositionally biased region" description="Basic and acidic residues" evidence="11">
    <location>
        <begin position="623"/>
        <end position="640"/>
    </location>
</feature>
<feature type="region of interest" description="Disordered" evidence="11">
    <location>
        <begin position="475"/>
        <end position="516"/>
    </location>
</feature>
<feature type="region of interest" description="Disordered" evidence="11">
    <location>
        <begin position="666"/>
        <end position="711"/>
    </location>
</feature>
<dbReference type="GeneTree" id="ENSGT00940000154339"/>
<sequence>MGGVCFFWISGRCKWWNLIHILVCVFIICFSVIIIIKTRRRVLCHKTRRLILCHKTRRRVLCHKTRRRVLCHKTRRLILCTRPGASIIPQDTEASIIHKTRRRVLCHKTRRRVSCHKTRGRVLCHKTRRRVLCHKTRRRVSCHKTRRLILCHKTRGRVLCHKTRRLILCHKTRGRVLYHKTRRLILCHKTRRRVLCHKTRRRVSCHKTRGRVLSHKTRRRVLCTQTRRRVSCHKTRRLILCHKTRGRVLCHKTRRLILCHKTRGEYYTKTRRLILCHKTRRRVLCQRHGGEYHATRHGGEYYPTRHGGEYYATRHGGEYYATRHGGSIMPQDTEAHIMPQDTEASIMPRDTEASIMQQDTEASIMPQDTEASIMPQDTGASIMPHTRGASIMPQDTEGVLCHKTRGRILCHKTRGRVLCHKTRGRVLCHKTRREYYATRHGGEYYATRHGGSIMPQDTEASIMPQDTEASIMPQDTEDVGDQIPGEVQCGADGHSGCSEPPESPQPDGGSSKDADPWTQLGAAQRAEQIIRKIKKELKMKEGAERLHAALTNEKRRASLQTFLELSKNRLEDLYGALQELNVCFVLRAAGDPPGGKALQDPQEKDNAPTVSLPEPQDQALPPPHREPSVSKTEDNPEREVPPASPPGSPSEDTSLQLLLEGISTGNIIEPGEDKPSPDIPPTASELFISRSDRDLKPKTHPQTPDAWLQESEEDITVASGSVPVLERHDLKEPPSASEHLMPRLDIGHDTVAPLLTSQAPSLEIPADPAQGVLATRVTSQPEEVDTAEDGCMQLKHPISLADFRFCAVLGKGGFGKVFLAEHKVLKMVAVKAVKKAPVIARKKGKSLMCEKHIFETISAARHPFLVNMYGSFQTTDRIFFILEYAAGGDLWITRNKSTKAFPEVRAVFYAACTVLGLEFLHERKVVHRDLKLANIVLDQKGFAKITDFGLSKEGLGHLDRTSTFCGTLAYLAPEMLMGKWYAHAVDWWSLGVIIYTMLLGEYPFPGVGREKILETIMKHDISYPPSLSAEAISIFEQIFEVEPAKRLGAGTNGTKDVKQHPFFRDIDWSDLLLQKMNPPYVPTLSGPDDVRHFADLYTEAPPILTPPTGPELIPTHQRVFREFDWVAGDTILT</sequence>
<keyword evidence="12" id="KW-0812">Transmembrane</keyword>
<dbReference type="GO" id="GO:0007165">
    <property type="term" value="P:signal transduction"/>
    <property type="evidence" value="ECO:0007669"/>
    <property type="project" value="InterPro"/>
</dbReference>
<comment type="catalytic activity">
    <reaction evidence="7">
        <text>L-threonyl-[protein] + ATP = O-phospho-L-threonyl-[protein] + ADP + H(+)</text>
        <dbReference type="Rhea" id="RHEA:46608"/>
        <dbReference type="Rhea" id="RHEA-COMP:11060"/>
        <dbReference type="Rhea" id="RHEA-COMP:11605"/>
        <dbReference type="ChEBI" id="CHEBI:15378"/>
        <dbReference type="ChEBI" id="CHEBI:30013"/>
        <dbReference type="ChEBI" id="CHEBI:30616"/>
        <dbReference type="ChEBI" id="CHEBI:61977"/>
        <dbReference type="ChEBI" id="CHEBI:456216"/>
        <dbReference type="EC" id="2.7.11.13"/>
    </reaction>
</comment>
<dbReference type="InterPro" id="IPR000961">
    <property type="entry name" value="AGC-kinase_C"/>
</dbReference>
<evidence type="ECO:0000256" key="12">
    <source>
        <dbReference type="SAM" id="Phobius"/>
    </source>
</evidence>
<dbReference type="InterPro" id="IPR017441">
    <property type="entry name" value="Protein_kinase_ATP_BS"/>
</dbReference>
<keyword evidence="16" id="KW-1185">Reference proteome</keyword>
<dbReference type="PROSITE" id="PS00107">
    <property type="entry name" value="PROTEIN_KINASE_ATP"/>
    <property type="match status" value="1"/>
</dbReference>
<evidence type="ECO:0000259" key="14">
    <source>
        <dbReference type="PROSITE" id="PS51285"/>
    </source>
</evidence>
<dbReference type="InterPro" id="IPR036274">
    <property type="entry name" value="HR1_rpt_sf"/>
</dbReference>
<dbReference type="Gene3D" id="3.30.200.20">
    <property type="entry name" value="Phosphorylase Kinase, domain 1"/>
    <property type="match status" value="1"/>
</dbReference>
<keyword evidence="6 9" id="KW-0067">ATP-binding</keyword>
<evidence type="ECO:0000256" key="11">
    <source>
        <dbReference type="SAM" id="MobiDB-lite"/>
    </source>
</evidence>
<dbReference type="PROSITE" id="PS51285">
    <property type="entry name" value="AGC_KINASE_CTER"/>
    <property type="match status" value="1"/>
</dbReference>
<dbReference type="InterPro" id="IPR008271">
    <property type="entry name" value="Ser/Thr_kinase_AS"/>
</dbReference>
<keyword evidence="12" id="KW-0472">Membrane</keyword>
<evidence type="ECO:0000256" key="3">
    <source>
        <dbReference type="ARBA" id="ARBA00022679"/>
    </source>
</evidence>
<reference evidence="15" key="2">
    <citation type="submission" date="2025-09" db="UniProtKB">
        <authorList>
            <consortium name="Ensembl"/>
        </authorList>
    </citation>
    <scope>IDENTIFICATION</scope>
</reference>
<dbReference type="SUPFAM" id="SSF46585">
    <property type="entry name" value="HR1 repeat"/>
    <property type="match status" value="1"/>
</dbReference>
<keyword evidence="4 9" id="KW-0547">Nucleotide-binding</keyword>
<dbReference type="Gene3D" id="1.10.510.10">
    <property type="entry name" value="Transferase(Phosphotransferase) domain 1"/>
    <property type="match status" value="1"/>
</dbReference>
<dbReference type="Ensembl" id="ENSLLET00000028619.1">
    <property type="protein sequence ID" value="ENSLLEP00000027544.1"/>
    <property type="gene ID" value="ENSLLEG00000017476.1"/>
</dbReference>
<dbReference type="InterPro" id="IPR017892">
    <property type="entry name" value="Pkinase_C"/>
</dbReference>
<dbReference type="InterPro" id="IPR011009">
    <property type="entry name" value="Kinase-like_dom_sf"/>
</dbReference>
<evidence type="ECO:0000256" key="7">
    <source>
        <dbReference type="ARBA" id="ARBA00047272"/>
    </source>
</evidence>
<feature type="region of interest" description="Disordered" evidence="11">
    <location>
        <begin position="594"/>
        <end position="653"/>
    </location>
</feature>
<dbReference type="InterPro" id="IPR011072">
    <property type="entry name" value="HR1_rho-bd"/>
</dbReference>
<dbReference type="Gene3D" id="1.10.287.160">
    <property type="entry name" value="HR1 repeat"/>
    <property type="match status" value="1"/>
</dbReference>
<evidence type="ECO:0000259" key="13">
    <source>
        <dbReference type="PROSITE" id="PS50011"/>
    </source>
</evidence>
<dbReference type="SMART" id="SM00742">
    <property type="entry name" value="Hr1"/>
    <property type="match status" value="1"/>
</dbReference>
<dbReference type="GO" id="GO:0005524">
    <property type="term" value="F:ATP binding"/>
    <property type="evidence" value="ECO:0007669"/>
    <property type="project" value="UniProtKB-UniRule"/>
</dbReference>
<dbReference type="SMART" id="SM00220">
    <property type="entry name" value="S_TKc"/>
    <property type="match status" value="1"/>
</dbReference>
<evidence type="ECO:0000313" key="15">
    <source>
        <dbReference type="Ensembl" id="ENSLLEP00000027544.1"/>
    </source>
</evidence>
<dbReference type="Pfam" id="PF00069">
    <property type="entry name" value="Pkinase"/>
    <property type="match status" value="1"/>
</dbReference>
<evidence type="ECO:0000313" key="16">
    <source>
        <dbReference type="Proteomes" id="UP000694569"/>
    </source>
</evidence>
<feature type="binding site" evidence="9">
    <location>
        <position position="842"/>
    </location>
    <ligand>
        <name>ATP</name>
        <dbReference type="ChEBI" id="CHEBI:30616"/>
    </ligand>
</feature>
<dbReference type="SUPFAM" id="SSF56112">
    <property type="entry name" value="Protein kinase-like (PK-like)"/>
    <property type="match status" value="1"/>
</dbReference>
<evidence type="ECO:0000256" key="5">
    <source>
        <dbReference type="ARBA" id="ARBA00022777"/>
    </source>
</evidence>
<evidence type="ECO:0000256" key="9">
    <source>
        <dbReference type="PROSITE-ProRule" id="PRU10141"/>
    </source>
</evidence>
<evidence type="ECO:0000256" key="10">
    <source>
        <dbReference type="SAM" id="Coils"/>
    </source>
</evidence>
<evidence type="ECO:0008006" key="17">
    <source>
        <dbReference type="Google" id="ProtNLM"/>
    </source>
</evidence>
<proteinExistence type="predicted"/>
<name>A0A8C5PUG7_9ANUR</name>
<dbReference type="PANTHER" id="PTHR24351">
    <property type="entry name" value="RIBOSOMAL PROTEIN S6 KINASE"/>
    <property type="match status" value="1"/>
</dbReference>
<dbReference type="PROSITE" id="PS50011">
    <property type="entry name" value="PROTEIN_KINASE_DOM"/>
    <property type="match status" value="1"/>
</dbReference>